<comment type="caution">
    <text evidence="7">The sequence shown here is derived from an EMBL/GenBank/DDBJ whole genome shotgun (WGS) entry which is preliminary data.</text>
</comment>
<keyword evidence="3" id="KW-0815">Transposition</keyword>
<comment type="function">
    <text evidence="1">Absolutely required for transposition of IS1.</text>
</comment>
<evidence type="ECO:0000256" key="2">
    <source>
        <dbReference type="ARBA" id="ARBA00006212"/>
    </source>
</evidence>
<evidence type="ECO:0000313" key="8">
    <source>
        <dbReference type="Proteomes" id="UP001304671"/>
    </source>
</evidence>
<feature type="domain" description="InsA N-terminal zinc ribbon" evidence="5">
    <location>
        <begin position="6"/>
        <end position="37"/>
    </location>
</feature>
<dbReference type="Proteomes" id="UP001304671">
    <property type="component" value="Unassembled WGS sequence"/>
</dbReference>
<dbReference type="InterPro" id="IPR003220">
    <property type="entry name" value="InsA_N_dom_Znf"/>
</dbReference>
<dbReference type="Pfam" id="PF12759">
    <property type="entry name" value="HTH_Tnp_IS1"/>
    <property type="match status" value="1"/>
</dbReference>
<evidence type="ECO:0000259" key="6">
    <source>
        <dbReference type="Pfam" id="PF12759"/>
    </source>
</evidence>
<evidence type="ECO:0000256" key="4">
    <source>
        <dbReference type="ARBA" id="ARBA00023172"/>
    </source>
</evidence>
<reference evidence="7 8" key="1">
    <citation type="submission" date="2023-12" db="EMBL/GenBank/DDBJ databases">
        <title>Novel species of the genus Arcicella isolated from rivers.</title>
        <authorList>
            <person name="Lu H."/>
        </authorList>
    </citation>
    <scope>NUCLEOTIDE SEQUENCE [LARGE SCALE GENOMIC DNA]</scope>
    <source>
        <strain evidence="7 8">LMG 21963</strain>
    </source>
</reference>
<evidence type="ECO:0000256" key="1">
    <source>
        <dbReference type="ARBA" id="ARBA00004091"/>
    </source>
</evidence>
<protein>
    <submittedName>
        <fullName evidence="7">IS1-like element transposase</fullName>
    </submittedName>
</protein>
<dbReference type="PANTHER" id="PTHR47923">
    <property type="entry name" value="INSERTION ELEMENT IS1 1 PROTEIN INSA-RELATED"/>
    <property type="match status" value="1"/>
</dbReference>
<dbReference type="PANTHER" id="PTHR47923:SF1">
    <property type="entry name" value="INSERTION ELEMENT IS1 1 PROTEIN INSA-RELATED"/>
    <property type="match status" value="1"/>
</dbReference>
<gene>
    <name evidence="7" type="ORF">VB264_00295</name>
</gene>
<keyword evidence="4" id="KW-0233">DNA recombination</keyword>
<organism evidence="7 8">
    <name type="scientific">Arcicella aquatica</name>
    <dbReference type="NCBI Taxonomy" id="217141"/>
    <lineage>
        <taxon>Bacteria</taxon>
        <taxon>Pseudomonadati</taxon>
        <taxon>Bacteroidota</taxon>
        <taxon>Cytophagia</taxon>
        <taxon>Cytophagales</taxon>
        <taxon>Flectobacillaceae</taxon>
        <taxon>Arcicella</taxon>
    </lineage>
</organism>
<dbReference type="EMBL" id="JAYFUL010000001">
    <property type="protein sequence ID" value="MEA5256202.1"/>
    <property type="molecule type" value="Genomic_DNA"/>
</dbReference>
<evidence type="ECO:0000259" key="5">
    <source>
        <dbReference type="Pfam" id="PF03811"/>
    </source>
</evidence>
<sequence length="109" mass="12764">MSYFLVKVHCPHCQTPKVKKNGVNGNGQQNFYCKDCRKQFQFVYKYQGANPRIKKQVCEMAMRGNGIRDTANILKMSSVTVILVLRLWFKTHHEPCFEGTYERVIIDEM</sequence>
<dbReference type="InterPro" id="IPR024431">
    <property type="entry name" value="InsA_HTH_dom"/>
</dbReference>
<dbReference type="InterPro" id="IPR051252">
    <property type="entry name" value="IS1_transposase_InsA"/>
</dbReference>
<proteinExistence type="inferred from homology"/>
<comment type="similarity">
    <text evidence="2">Belongs to the IS1 elements InsA family.</text>
</comment>
<name>A0ABU5QGM0_9BACT</name>
<dbReference type="RefSeq" id="WP_323246025.1">
    <property type="nucleotide sequence ID" value="NZ_JAYFUL010000001.1"/>
</dbReference>
<keyword evidence="8" id="KW-1185">Reference proteome</keyword>
<feature type="domain" description="Insertion element IS1 protein InsA helix-turn-helix" evidence="6">
    <location>
        <begin position="44"/>
        <end position="85"/>
    </location>
</feature>
<evidence type="ECO:0000313" key="7">
    <source>
        <dbReference type="EMBL" id="MEA5256202.1"/>
    </source>
</evidence>
<dbReference type="Pfam" id="PF03811">
    <property type="entry name" value="Zn_ribbon_InsA"/>
    <property type="match status" value="1"/>
</dbReference>
<accession>A0ABU5QGM0</accession>
<evidence type="ECO:0000256" key="3">
    <source>
        <dbReference type="ARBA" id="ARBA00022578"/>
    </source>
</evidence>